<name>A0A0N0C3Q1_9BACL</name>
<accession>A0A0N0C3Q1</accession>
<organism evidence="4 5">
    <name type="scientific">Paenibacillus xylanivorans</name>
    <dbReference type="NCBI Taxonomy" id="1705561"/>
    <lineage>
        <taxon>Bacteria</taxon>
        <taxon>Bacillati</taxon>
        <taxon>Bacillota</taxon>
        <taxon>Bacilli</taxon>
        <taxon>Bacillales</taxon>
        <taxon>Paenibacillaceae</taxon>
        <taxon>Paenibacillus</taxon>
    </lineage>
</organism>
<dbReference type="InterPro" id="IPR014225">
    <property type="entry name" value="Spore_II_D_firmicutes"/>
</dbReference>
<dbReference type="AlphaFoldDB" id="A0A0N0C3Q1"/>
<keyword evidence="2" id="KW-1133">Transmembrane helix</keyword>
<sequence>MKEARVQVKVPLVPRPQVKEPEENAGFGVEKDKLASTNIRTVPEETTPTSPRRPGPKQESAGPAAMRIHMPVIELDQFRRVKRRRMRTFGRGRRWGKSNTRWQPAAAVSAVLALALLIPAILVWPRTDDPVKPIPVPPGTGSVTTPAPSPAVPVTYPEPKVRVYLSATATTMNLPLEDYVTGVIAAEMPAEFRLEALKAQAIAARTFIVRRLAANDTSGVPSGEADVTDTVSHQVFIPPEQVKVDWTRLGKAKEWEKLQQAVRESRDAVMTYQGKAITASFFSTSNGYTENAEDVWGNPVPYLQSVASPWDKNLAPGFEETITMKRSEILQKLNLGASSIPVTAQQNGSWMEVLSTTKGHRIKEIQIAGKTFSGPEVRKLLGLRSSQFSWKTDGDKVKLTTYGYGHGVGMSQWGANGMAQEGHTATQILKHYYTGISFGQASKMLASK</sequence>
<feature type="compositionally biased region" description="Low complexity" evidence="1">
    <location>
        <begin position="40"/>
        <end position="52"/>
    </location>
</feature>
<dbReference type="PANTHER" id="PTHR30032:SF4">
    <property type="entry name" value="AMIDASE ENHANCER"/>
    <property type="match status" value="1"/>
</dbReference>
<dbReference type="GO" id="GO:0030435">
    <property type="term" value="P:sporulation resulting in formation of a cellular spore"/>
    <property type="evidence" value="ECO:0007669"/>
    <property type="project" value="InterPro"/>
</dbReference>
<dbReference type="PANTHER" id="PTHR30032">
    <property type="entry name" value="N-ACETYLMURAMOYL-L-ALANINE AMIDASE-RELATED"/>
    <property type="match status" value="1"/>
</dbReference>
<feature type="domain" description="Sporulation stage II protein D amidase enhancer LytB N-terminal" evidence="3">
    <location>
        <begin position="169"/>
        <end position="272"/>
    </location>
</feature>
<dbReference type="Proteomes" id="UP000037688">
    <property type="component" value="Unassembled WGS sequence"/>
</dbReference>
<evidence type="ECO:0000259" key="3">
    <source>
        <dbReference type="Pfam" id="PF08486"/>
    </source>
</evidence>
<evidence type="ECO:0000256" key="2">
    <source>
        <dbReference type="SAM" id="Phobius"/>
    </source>
</evidence>
<dbReference type="EMBL" id="LITU01000070">
    <property type="protein sequence ID" value="KOY14667.1"/>
    <property type="molecule type" value="Genomic_DNA"/>
</dbReference>
<dbReference type="OrthoDB" id="9794671at2"/>
<feature type="region of interest" description="Disordered" evidence="1">
    <location>
        <begin position="1"/>
        <end position="67"/>
    </location>
</feature>
<dbReference type="PATRIC" id="fig|1705561.3.peg.4656"/>
<evidence type="ECO:0000256" key="1">
    <source>
        <dbReference type="SAM" id="MobiDB-lite"/>
    </source>
</evidence>
<proteinExistence type="predicted"/>
<comment type="caution">
    <text evidence="4">The sequence shown here is derived from an EMBL/GenBank/DDBJ whole genome shotgun (WGS) entry which is preliminary data.</text>
</comment>
<keyword evidence="2" id="KW-0472">Membrane</keyword>
<reference evidence="4 5" key="1">
    <citation type="submission" date="2015-08" db="EMBL/GenBank/DDBJ databases">
        <title>Draft genome sequence of cellulolytic and xylanolytic Paenibacillus sp. A59, isolated from a decaying forest soil from Patagonia, Argentina.</title>
        <authorList>
            <person name="Ghio S."/>
            <person name="Caceres A.M."/>
            <person name="Talia P."/>
            <person name="Grasso D."/>
            <person name="Campos E."/>
        </authorList>
    </citation>
    <scope>NUCLEOTIDE SEQUENCE [LARGE SCALE GENOMIC DNA]</scope>
    <source>
        <strain evidence="4 5">A59</strain>
    </source>
</reference>
<dbReference type="InterPro" id="IPR013693">
    <property type="entry name" value="SpoIID/LytB_N"/>
</dbReference>
<protein>
    <submittedName>
        <fullName evidence="4">Stage II sporulation protein D</fullName>
    </submittedName>
</protein>
<dbReference type="InterPro" id="IPR051922">
    <property type="entry name" value="Bact_Sporulation_Assoc"/>
</dbReference>
<dbReference type="NCBIfam" id="TIGR02669">
    <property type="entry name" value="SpoIID_LytB"/>
    <property type="match status" value="1"/>
</dbReference>
<keyword evidence="5" id="KW-1185">Reference proteome</keyword>
<dbReference type="RefSeq" id="WP_053782851.1">
    <property type="nucleotide sequence ID" value="NZ_LITU01000070.1"/>
</dbReference>
<dbReference type="NCBIfam" id="TIGR02870">
    <property type="entry name" value="spore_II_D"/>
    <property type="match status" value="1"/>
</dbReference>
<feature type="transmembrane region" description="Helical" evidence="2">
    <location>
        <begin position="102"/>
        <end position="124"/>
    </location>
</feature>
<gene>
    <name evidence="4" type="ORF">AMS66_22280</name>
</gene>
<dbReference type="GO" id="GO:0030288">
    <property type="term" value="C:outer membrane-bounded periplasmic space"/>
    <property type="evidence" value="ECO:0007669"/>
    <property type="project" value="TreeGrafter"/>
</dbReference>
<dbReference type="Pfam" id="PF08486">
    <property type="entry name" value="SpoIID"/>
    <property type="match status" value="1"/>
</dbReference>
<keyword evidence="2" id="KW-0812">Transmembrane</keyword>
<dbReference type="InterPro" id="IPR013486">
    <property type="entry name" value="SpoIID/LytB"/>
</dbReference>
<evidence type="ECO:0000313" key="5">
    <source>
        <dbReference type="Proteomes" id="UP000037688"/>
    </source>
</evidence>
<evidence type="ECO:0000313" key="4">
    <source>
        <dbReference type="EMBL" id="KOY14667.1"/>
    </source>
</evidence>